<feature type="coiled-coil region" evidence="1">
    <location>
        <begin position="70"/>
        <end position="104"/>
    </location>
</feature>
<keyword evidence="1" id="KW-0175">Coiled coil</keyword>
<protein>
    <submittedName>
        <fullName evidence="2">Uncharacterized protein</fullName>
    </submittedName>
</protein>
<reference evidence="2" key="1">
    <citation type="submission" date="2022-03" db="EMBL/GenBank/DDBJ databases">
        <authorList>
            <person name="Tunstrom K."/>
        </authorList>
    </citation>
    <scope>NUCLEOTIDE SEQUENCE</scope>
</reference>
<keyword evidence="3" id="KW-1185">Reference proteome</keyword>
<accession>A0AAU9V2Z2</accession>
<sequence>MHPSIHLVTSALTARKIPILPSVRNSETHVFSSDIIGGKSVSNFTSQVFTPTKPILDPKRRNDLVEEAFLEQKDILLDMLEAKLKEVQKSKKKKKNEVENGNAAVDTKCEFIPNNVDLNLKGSGIVGVGETDIKLNFGESGNSTLNLNATGISNVGKIHLNLDIGDGSIYIPGLNNLLNGSSALSPCVDGTQTKVDKGNDSKNEKNEVNLDTTYQSRRSLGLQNEVQSENVTSVLSTETVFTNQNDIVNEETTTLSSWSTDDQVPTKINDENKDANDAAAAAAAAAEAFVGRRGPPPLLRSRTLPAIIAPGFSILHAQIDPQRTTGKL</sequence>
<organism evidence="2 3">
    <name type="scientific">Euphydryas editha</name>
    <name type="common">Edith's checkerspot</name>
    <dbReference type="NCBI Taxonomy" id="104508"/>
    <lineage>
        <taxon>Eukaryota</taxon>
        <taxon>Metazoa</taxon>
        <taxon>Ecdysozoa</taxon>
        <taxon>Arthropoda</taxon>
        <taxon>Hexapoda</taxon>
        <taxon>Insecta</taxon>
        <taxon>Pterygota</taxon>
        <taxon>Neoptera</taxon>
        <taxon>Endopterygota</taxon>
        <taxon>Lepidoptera</taxon>
        <taxon>Glossata</taxon>
        <taxon>Ditrysia</taxon>
        <taxon>Papilionoidea</taxon>
        <taxon>Nymphalidae</taxon>
        <taxon>Nymphalinae</taxon>
        <taxon>Euphydryas</taxon>
    </lineage>
</organism>
<name>A0AAU9V2Z2_EUPED</name>
<evidence type="ECO:0000313" key="2">
    <source>
        <dbReference type="EMBL" id="CAH2106142.1"/>
    </source>
</evidence>
<dbReference type="Proteomes" id="UP001153954">
    <property type="component" value="Unassembled WGS sequence"/>
</dbReference>
<evidence type="ECO:0000313" key="3">
    <source>
        <dbReference type="Proteomes" id="UP001153954"/>
    </source>
</evidence>
<dbReference type="EMBL" id="CAKOGL010000029">
    <property type="protein sequence ID" value="CAH2106142.1"/>
    <property type="molecule type" value="Genomic_DNA"/>
</dbReference>
<gene>
    <name evidence="2" type="ORF">EEDITHA_LOCUS20320</name>
</gene>
<dbReference type="AlphaFoldDB" id="A0AAU9V2Z2"/>
<comment type="caution">
    <text evidence="2">The sequence shown here is derived from an EMBL/GenBank/DDBJ whole genome shotgun (WGS) entry which is preliminary data.</text>
</comment>
<proteinExistence type="predicted"/>
<evidence type="ECO:0000256" key="1">
    <source>
        <dbReference type="SAM" id="Coils"/>
    </source>
</evidence>